<sequence length="333" mass="36293">MSAPDFIQPLDHGITVIDTGFHRPNFDAAYLLISDGRAAFIDTGHNAGVPRLLAALAFHGLGVEAVDWVIPTHVHLDHAGGAGLLMQQLPNARALIHPRGARHLINPVALIKGAQAVYGAEEVARTYGEIQPIPAERVLESHDEMTVQLGSRPLRLIDSPGHARHHHCIWDATSRGWFTGDTFGISYREFDGPQGPDSAYILPSSTPVQFDPQAMRASIERMLQTEPQWIYPTHYGRLGNVPDLAAQLFDQLEVLEHYALAWARANPGATDAQREAAMIELMRNILLTAANRAGSMLPLLLAEALLETDIRLNGQGLAIWLASQPTADTPAVP</sequence>
<name>B1XXD5_LEPCP</name>
<organism evidence="2 3">
    <name type="scientific">Leptothrix cholodnii (strain ATCC 51168 / LMG 8142 / SP-6)</name>
    <name type="common">Leptothrix discophora (strain SP-6)</name>
    <dbReference type="NCBI Taxonomy" id="395495"/>
    <lineage>
        <taxon>Bacteria</taxon>
        <taxon>Pseudomonadati</taxon>
        <taxon>Pseudomonadota</taxon>
        <taxon>Betaproteobacteria</taxon>
        <taxon>Burkholderiales</taxon>
        <taxon>Sphaerotilaceae</taxon>
        <taxon>Leptothrix</taxon>
    </lineage>
</organism>
<dbReference type="RefSeq" id="WP_012346677.1">
    <property type="nucleotide sequence ID" value="NC_010524.1"/>
</dbReference>
<dbReference type="CDD" id="cd07726">
    <property type="entry name" value="ST1585-like_MBL-fold"/>
    <property type="match status" value="1"/>
</dbReference>
<dbReference type="InterPro" id="IPR036866">
    <property type="entry name" value="RibonucZ/Hydroxyglut_hydro"/>
</dbReference>
<gene>
    <name evidence="2" type="ordered locus">Lcho_1649</name>
</gene>
<dbReference type="SMART" id="SM00849">
    <property type="entry name" value="Lactamase_B"/>
    <property type="match status" value="1"/>
</dbReference>
<keyword evidence="3" id="KW-1185">Reference proteome</keyword>
<dbReference type="Proteomes" id="UP000001693">
    <property type="component" value="Chromosome"/>
</dbReference>
<dbReference type="AlphaFoldDB" id="B1XXD5"/>
<dbReference type="Gene3D" id="3.60.15.10">
    <property type="entry name" value="Ribonuclease Z/Hydroxyacylglutathione hydrolase-like"/>
    <property type="match status" value="1"/>
</dbReference>
<evidence type="ECO:0000313" key="3">
    <source>
        <dbReference type="Proteomes" id="UP000001693"/>
    </source>
</evidence>
<dbReference type="OrthoDB" id="9784009at2"/>
<dbReference type="HOGENOM" id="CLU_061385_1_0_4"/>
<reference evidence="2 3" key="1">
    <citation type="submission" date="2008-03" db="EMBL/GenBank/DDBJ databases">
        <title>Complete sequence of Leptothrix cholodnii SP-6.</title>
        <authorList>
            <consortium name="US DOE Joint Genome Institute"/>
            <person name="Copeland A."/>
            <person name="Lucas S."/>
            <person name="Lapidus A."/>
            <person name="Glavina del Rio T."/>
            <person name="Dalin E."/>
            <person name="Tice H."/>
            <person name="Bruce D."/>
            <person name="Goodwin L."/>
            <person name="Pitluck S."/>
            <person name="Chertkov O."/>
            <person name="Brettin T."/>
            <person name="Detter J.C."/>
            <person name="Han C."/>
            <person name="Kuske C.R."/>
            <person name="Schmutz J."/>
            <person name="Larimer F."/>
            <person name="Land M."/>
            <person name="Hauser L."/>
            <person name="Kyrpides N."/>
            <person name="Lykidis A."/>
            <person name="Emerson D."/>
            <person name="Richardson P."/>
        </authorList>
    </citation>
    <scope>NUCLEOTIDE SEQUENCE [LARGE SCALE GENOMIC DNA]</scope>
    <source>
        <strain evidence="3">ATCC 51168 / LMG 8142 / SP-6</strain>
    </source>
</reference>
<dbReference type="EMBL" id="CP001013">
    <property type="protein sequence ID" value="ACB33916.1"/>
    <property type="molecule type" value="Genomic_DNA"/>
</dbReference>
<dbReference type="InterPro" id="IPR001279">
    <property type="entry name" value="Metallo-B-lactamas"/>
</dbReference>
<dbReference type="InterPro" id="IPR037482">
    <property type="entry name" value="ST1585_MBL-fold"/>
</dbReference>
<dbReference type="PANTHER" id="PTHR42951">
    <property type="entry name" value="METALLO-BETA-LACTAMASE DOMAIN-CONTAINING"/>
    <property type="match status" value="1"/>
</dbReference>
<accession>B1XXD5</accession>
<dbReference type="Pfam" id="PF00753">
    <property type="entry name" value="Lactamase_B"/>
    <property type="match status" value="1"/>
</dbReference>
<dbReference type="KEGG" id="lch:Lcho_1649"/>
<evidence type="ECO:0000313" key="2">
    <source>
        <dbReference type="EMBL" id="ACB33916.1"/>
    </source>
</evidence>
<dbReference type="InterPro" id="IPR050855">
    <property type="entry name" value="NDM-1-like"/>
</dbReference>
<proteinExistence type="predicted"/>
<dbReference type="PANTHER" id="PTHR42951:SF22">
    <property type="entry name" value="METALLO BETA-LACTAMASE SUPERFAMILY LIPOPROTEIN"/>
    <property type="match status" value="1"/>
</dbReference>
<evidence type="ECO:0000259" key="1">
    <source>
        <dbReference type="SMART" id="SM00849"/>
    </source>
</evidence>
<feature type="domain" description="Metallo-beta-lactamase" evidence="1">
    <location>
        <begin position="26"/>
        <end position="234"/>
    </location>
</feature>
<dbReference type="SUPFAM" id="SSF56281">
    <property type="entry name" value="Metallo-hydrolase/oxidoreductase"/>
    <property type="match status" value="1"/>
</dbReference>
<dbReference type="STRING" id="395495.Lcho_1649"/>
<protein>
    <submittedName>
        <fullName evidence="2">Beta-lactamase domain protein</fullName>
    </submittedName>
</protein>
<dbReference type="eggNOG" id="COG0491">
    <property type="taxonomic scope" value="Bacteria"/>
</dbReference>